<comment type="similarity">
    <text evidence="1">Belongs to the 4-hydroxybenzoyl-CoA thioesterase family.</text>
</comment>
<protein>
    <submittedName>
        <fullName evidence="4">YbgC/FadM family acyl-CoA thioesterase</fullName>
        <ecNumber evidence="4">3.1.2.-</ecNumber>
    </submittedName>
</protein>
<comment type="caution">
    <text evidence="4">The sequence shown here is derived from an EMBL/GenBank/DDBJ whole genome shotgun (WGS) entry which is preliminary data.</text>
</comment>
<dbReference type="PIRSF" id="PIRSF003230">
    <property type="entry name" value="YbgC"/>
    <property type="match status" value="1"/>
</dbReference>
<evidence type="ECO:0000256" key="1">
    <source>
        <dbReference type="ARBA" id="ARBA00005953"/>
    </source>
</evidence>
<proteinExistence type="inferred from homology"/>
<dbReference type="PANTHER" id="PTHR31793:SF37">
    <property type="entry name" value="ACYL-COA THIOESTER HYDROLASE YBGC"/>
    <property type="match status" value="1"/>
</dbReference>
<dbReference type="EMBL" id="JAMZEJ010000003">
    <property type="protein sequence ID" value="MCQ8240405.1"/>
    <property type="molecule type" value="Genomic_DNA"/>
</dbReference>
<evidence type="ECO:0000313" key="4">
    <source>
        <dbReference type="EMBL" id="MCQ8240405.1"/>
    </source>
</evidence>
<dbReference type="InterPro" id="IPR029069">
    <property type="entry name" value="HotDog_dom_sf"/>
</dbReference>
<dbReference type="PANTHER" id="PTHR31793">
    <property type="entry name" value="4-HYDROXYBENZOYL-COA THIOESTERASE FAMILY MEMBER"/>
    <property type="match status" value="1"/>
</dbReference>
<dbReference type="InterPro" id="IPR050563">
    <property type="entry name" value="4-hydroxybenzoyl-CoA_TE"/>
</dbReference>
<dbReference type="SUPFAM" id="SSF54637">
    <property type="entry name" value="Thioesterase/thiol ester dehydrase-isomerase"/>
    <property type="match status" value="1"/>
</dbReference>
<dbReference type="NCBIfam" id="TIGR00051">
    <property type="entry name" value="YbgC/FadM family acyl-CoA thioesterase"/>
    <property type="match status" value="1"/>
</dbReference>
<dbReference type="GO" id="GO:0016787">
    <property type="term" value="F:hydrolase activity"/>
    <property type="evidence" value="ECO:0007669"/>
    <property type="project" value="UniProtKB-KW"/>
</dbReference>
<keyword evidence="2 4" id="KW-0378">Hydrolase</keyword>
<dbReference type="EC" id="3.1.2.-" evidence="4"/>
<dbReference type="Pfam" id="PF13279">
    <property type="entry name" value="4HBT_2"/>
    <property type="match status" value="1"/>
</dbReference>
<keyword evidence="5" id="KW-1185">Reference proteome</keyword>
<dbReference type="CDD" id="cd00586">
    <property type="entry name" value="4HBT"/>
    <property type="match status" value="1"/>
</dbReference>
<dbReference type="Proteomes" id="UP001524547">
    <property type="component" value="Unassembled WGS sequence"/>
</dbReference>
<name>A0ABT1VYE8_9PROT</name>
<feature type="region of interest" description="Disordered" evidence="3">
    <location>
        <begin position="121"/>
        <end position="144"/>
    </location>
</feature>
<evidence type="ECO:0000256" key="3">
    <source>
        <dbReference type="SAM" id="MobiDB-lite"/>
    </source>
</evidence>
<evidence type="ECO:0000313" key="5">
    <source>
        <dbReference type="Proteomes" id="UP001524547"/>
    </source>
</evidence>
<dbReference type="InterPro" id="IPR006684">
    <property type="entry name" value="YbgC/YbaW"/>
</dbReference>
<gene>
    <name evidence="4" type="ORF">NFI88_06050</name>
</gene>
<sequence>MGFRVYYEDTDAGGVMYHAQYLAFAERARSEALRSAGATAASLAARHGIVFVVRRVEADYLRPLRLDDDVTVSTALLKRGGSSARLRQTLSAGGVVAAALEVVVVAVRLADMRPVRVPEPWAGALDGLTPDDADDAEGAGTSGF</sequence>
<reference evidence="4 5" key="1">
    <citation type="submission" date="2022-06" db="EMBL/GenBank/DDBJ databases">
        <title>Rhizosaccharibacter gen. nov. sp. nov. KSS12, endophytic bacteria isolated from sugarcane.</title>
        <authorList>
            <person name="Pitiwittayakul N."/>
        </authorList>
    </citation>
    <scope>NUCLEOTIDE SEQUENCE [LARGE SCALE GENOMIC DNA]</scope>
    <source>
        <strain evidence="4 5">KSS12</strain>
    </source>
</reference>
<dbReference type="Gene3D" id="3.10.129.10">
    <property type="entry name" value="Hotdog Thioesterase"/>
    <property type="match status" value="1"/>
</dbReference>
<evidence type="ECO:0000256" key="2">
    <source>
        <dbReference type="ARBA" id="ARBA00022801"/>
    </source>
</evidence>
<organism evidence="4 5">
    <name type="scientific">Rhizosaccharibacter radicis</name>
    <dbReference type="NCBI Taxonomy" id="2782605"/>
    <lineage>
        <taxon>Bacteria</taxon>
        <taxon>Pseudomonadati</taxon>
        <taxon>Pseudomonadota</taxon>
        <taxon>Alphaproteobacteria</taxon>
        <taxon>Acetobacterales</taxon>
        <taxon>Acetobacteraceae</taxon>
        <taxon>Rhizosaccharibacter</taxon>
    </lineage>
</organism>
<accession>A0ABT1VYE8</accession>